<dbReference type="OrthoDB" id="2392202at2759"/>
<gene>
    <name evidence="1" type="ORF">NEZAVI_LOCUS10880</name>
</gene>
<dbReference type="Proteomes" id="UP001152798">
    <property type="component" value="Chromosome 5"/>
</dbReference>
<accession>A0A9P0HHM9</accession>
<protein>
    <submittedName>
        <fullName evidence="1">Uncharacterized protein</fullName>
    </submittedName>
</protein>
<evidence type="ECO:0000313" key="1">
    <source>
        <dbReference type="EMBL" id="CAH1401947.1"/>
    </source>
</evidence>
<dbReference type="AlphaFoldDB" id="A0A9P0HHM9"/>
<proteinExistence type="predicted"/>
<keyword evidence="2" id="KW-1185">Reference proteome</keyword>
<dbReference type="InterPro" id="IPR027417">
    <property type="entry name" value="P-loop_NTPase"/>
</dbReference>
<name>A0A9P0HHM9_NEZVI</name>
<sequence length="82" mass="9373">MACYFTENVHTKSFTPREYQIELLDAGRERNIIVCLNPGSNRTFVSLKLLLELSVDIRRSKTNVTIVIHQSTSVTNHKPQAK</sequence>
<dbReference type="EMBL" id="OV725081">
    <property type="protein sequence ID" value="CAH1401947.1"/>
    <property type="molecule type" value="Genomic_DNA"/>
</dbReference>
<evidence type="ECO:0000313" key="2">
    <source>
        <dbReference type="Proteomes" id="UP001152798"/>
    </source>
</evidence>
<dbReference type="Gene3D" id="3.40.50.300">
    <property type="entry name" value="P-loop containing nucleotide triphosphate hydrolases"/>
    <property type="match status" value="1"/>
</dbReference>
<reference evidence="1" key="1">
    <citation type="submission" date="2022-01" db="EMBL/GenBank/DDBJ databases">
        <authorList>
            <person name="King R."/>
        </authorList>
    </citation>
    <scope>NUCLEOTIDE SEQUENCE</scope>
</reference>
<organism evidence="1 2">
    <name type="scientific">Nezara viridula</name>
    <name type="common">Southern green stink bug</name>
    <name type="synonym">Cimex viridulus</name>
    <dbReference type="NCBI Taxonomy" id="85310"/>
    <lineage>
        <taxon>Eukaryota</taxon>
        <taxon>Metazoa</taxon>
        <taxon>Ecdysozoa</taxon>
        <taxon>Arthropoda</taxon>
        <taxon>Hexapoda</taxon>
        <taxon>Insecta</taxon>
        <taxon>Pterygota</taxon>
        <taxon>Neoptera</taxon>
        <taxon>Paraneoptera</taxon>
        <taxon>Hemiptera</taxon>
        <taxon>Heteroptera</taxon>
        <taxon>Panheteroptera</taxon>
        <taxon>Pentatomomorpha</taxon>
        <taxon>Pentatomoidea</taxon>
        <taxon>Pentatomidae</taxon>
        <taxon>Pentatominae</taxon>
        <taxon>Nezara</taxon>
    </lineage>
</organism>